<sequence>MYDSGRPDLSIGVSDGRLNFNLSATVREAKIGARPRVAFTARFPQSLSGLKARGEIGIDSKPFKVLLRQRAARPTADVQGLPRWFVDTDVPTWQLARPRTSNHPATLIDGERLAEWINRYVSEPMLHSLRTARDGHPLTLLPVVDKAWAYGKGHWAATFAMDDLGPAPTAQLLYLSPGYGEGGGLAGYAVAARFPGFQTSDGDGRGLRRTLFLHNINDANEPEDGLDLRFVEPHLRFAVSEVSVSPSSQDPQEVRLGAVALRFGPATDTVSDIRRGDLADSPGALYVRRSTTGDARSGGPVVQRLDLQLGLDGLSPGGQDPAAGDEYARAEERYGEARSDPHAPFTREPPLILELPPPAEGAEPKPATESPGRVRVQESALSTLSQTVRLTVSRPGSPPPGGPATKSLLVLDRDPFLVAQVRYKDPLGDARSDTLATYHPTSGWSFRFAPSGMDLVLQTQAVGEAMEKQRSVEGLDPDLAEKTPAAYRFAPPTRLRIQPEGEARWNLRQLLESPGQREPGVQLLSAVFEMFYGMTGRIERDDLWLAEIGAWMGSLPAEIGPAPLTLTPGQAARWDRAAERWRRWHPLHRGRLALLEPRRLGQGAAPLYIREGVSYSLRPNARLRLPVSTSNPERRVPHVPPDTYRAAPETTVNPGPPLPGGFAWPFESLNLYDRLWQAGTSDTGELHSAAFSALGGWGDQVATFADGLFRISSSTTMGRTHEVTLEVFGRISVGWHRAKLVIVYERTVAPTVQFAEVQDTLLGRPALRKVREYVEILEPERSFRDEGGPEANAGPVVGMRFHRDQRQINVSSAWGEDVGSPGGPATEAIGFKVPLWRPDATPASVYPRPHISILCALAKDGEPAPVTLAEPEKLYFYTSTRVNQPSDPHLWPAVQGIDYAWPTRGAMEPSDIPAHWKRGVVEPEGAPDPDPPAKGGLGPFTFRLDPLPEPIDVVAGRAAEAVGARLRNVTLMRGTSSPPKRLREGASSIEETFLDYRDRVRTEWSEIVEDLRLAESIPLGSKEVEKYVERLRKRVRRIPFRTLGDKLLEIPLPSQGEVCGAVESQARRSLAPLAVLARSAENQILGAIASLTEGTIPQKETFLEGLDGLLARISWLQEQLESEASSPLRRAVDFFSEQSRDALGRLRPGFGPLKDAIKDLTTAADGALAAWTRARAQLGTLVGGAESALAEIEGAIDGAARVFTGGLYSTPSETVRRATRAVRSKLRGFERSKAFVDVEEAVRAGKEVTSVMTEAAVDAIEATDEEVEALIGTVDTTVAETARMLKSGVVSTVEQPLKKALRDVLSEIQTDVGTIRDSIDDESDSLKRALSTLRKLGDDLAKRMREDTEATIDAAVATARGQCEQLVPSEEDVKKAIQDALGEKPGAYLEGWLDDALAVVPAPDQLSRRLATLGKEVDTLIDRLEAQAAHKAGSLLKEIAAPVLAPADAALRTVRAFGELPRLPSLRFQLPDPDVPPELARVAYYYHALGDAGRALAVRPETTLTPILAQLDTQARDALQAVGSRLPIASLTERLVPIDLEAFDLNQIFPSFAGLRLEDLFPALRLPLGASDRIRVAHGVDPDSRKAWVQVGVDERIGGGAEVFSLAGFGLHLRSARFQAESRFEVEAGRPGRSVVTADIQGTWEVQMGGTTLVEFLDTTLRLRDERLSFDIRPDRVRLPGPLQFLSDLIRGFSRSEDGVTLRVTPTGAEATLALPLPDVSAGSFALSNLSLGAHFGLDVAGAFVVRGGVNLASPQAPFTLVVGALGGAGWFVSTFEYTPESKQLAASVDVGIMAAAAVEVRLGPISGGVQIYFGITARYAVEPGRASRLRLALVLRVVGRVSILGIATAHLEIGLTAEYSSDGALVGRGYVSVKIKICWCFTLRVRSTVRYTFRKGKGAPDRRTLKRGGATVPNALERGGDADLARTLATHDTAPPLPDTDPAPT</sequence>
<feature type="compositionally biased region" description="Polar residues" evidence="1">
    <location>
        <begin position="379"/>
        <end position="390"/>
    </location>
</feature>
<gene>
    <name evidence="2" type="ORF">BSZ36_17595</name>
</gene>
<feature type="compositionally biased region" description="Pro residues" evidence="1">
    <location>
        <begin position="1936"/>
        <end position="1946"/>
    </location>
</feature>
<proteinExistence type="predicted"/>
<evidence type="ECO:0000313" key="3">
    <source>
        <dbReference type="Proteomes" id="UP000216446"/>
    </source>
</evidence>
<evidence type="ECO:0000313" key="2">
    <source>
        <dbReference type="EMBL" id="OZC01261.1"/>
    </source>
</evidence>
<protein>
    <submittedName>
        <fullName evidence="2">Uncharacterized protein</fullName>
    </submittedName>
</protein>
<organism evidence="2 3">
    <name type="scientific">Rubricoccus marinus</name>
    <dbReference type="NCBI Taxonomy" id="716817"/>
    <lineage>
        <taxon>Bacteria</taxon>
        <taxon>Pseudomonadati</taxon>
        <taxon>Rhodothermota</taxon>
        <taxon>Rhodothermia</taxon>
        <taxon>Rhodothermales</taxon>
        <taxon>Rubricoccaceae</taxon>
        <taxon>Rubricoccus</taxon>
    </lineage>
</organism>
<dbReference type="EMBL" id="MQWB01000011">
    <property type="protein sequence ID" value="OZC01261.1"/>
    <property type="molecule type" value="Genomic_DNA"/>
</dbReference>
<feature type="region of interest" description="Disordered" evidence="1">
    <location>
        <begin position="310"/>
        <end position="407"/>
    </location>
</feature>
<comment type="caution">
    <text evidence="2">The sequence shown here is derived from an EMBL/GenBank/DDBJ whole genome shotgun (WGS) entry which is preliminary data.</text>
</comment>
<feature type="compositionally biased region" description="Basic and acidic residues" evidence="1">
    <location>
        <begin position="326"/>
        <end position="341"/>
    </location>
</feature>
<keyword evidence="3" id="KW-1185">Reference proteome</keyword>
<feature type="region of interest" description="Disordered" evidence="1">
    <location>
        <begin position="629"/>
        <end position="656"/>
    </location>
</feature>
<accession>A0A259TU57</accession>
<name>A0A259TU57_9BACT</name>
<feature type="compositionally biased region" description="Low complexity" evidence="1">
    <location>
        <begin position="310"/>
        <end position="321"/>
    </location>
</feature>
<feature type="compositionally biased region" description="Low complexity" evidence="1">
    <location>
        <begin position="348"/>
        <end position="369"/>
    </location>
</feature>
<dbReference type="InParanoid" id="A0A259TU57"/>
<reference evidence="2 3" key="1">
    <citation type="submission" date="2016-11" db="EMBL/GenBank/DDBJ databases">
        <title>Study of marine rhodopsin-containing bacteria.</title>
        <authorList>
            <person name="Yoshizawa S."/>
            <person name="Kumagai Y."/>
            <person name="Kogure K."/>
        </authorList>
    </citation>
    <scope>NUCLEOTIDE SEQUENCE [LARGE SCALE GENOMIC DNA]</scope>
    <source>
        <strain evidence="2 3">SG-29</strain>
    </source>
</reference>
<feature type="region of interest" description="Disordered" evidence="1">
    <location>
        <begin position="1926"/>
        <end position="1946"/>
    </location>
</feature>
<dbReference type="Proteomes" id="UP000216446">
    <property type="component" value="Unassembled WGS sequence"/>
</dbReference>
<evidence type="ECO:0000256" key="1">
    <source>
        <dbReference type="SAM" id="MobiDB-lite"/>
    </source>
</evidence>
<feature type="non-terminal residue" evidence="2">
    <location>
        <position position="1946"/>
    </location>
</feature>